<dbReference type="GO" id="GO:0005886">
    <property type="term" value="C:plasma membrane"/>
    <property type="evidence" value="ECO:0007669"/>
    <property type="project" value="UniProtKB-SubCell"/>
</dbReference>
<dbReference type="AlphaFoldDB" id="A0A671Y0S7"/>
<dbReference type="InParanoid" id="A0A671Y0S7"/>
<accession>A0A671Y0S7</accession>
<feature type="transmembrane region" description="Helical" evidence="13">
    <location>
        <begin position="93"/>
        <end position="120"/>
    </location>
</feature>
<evidence type="ECO:0000256" key="10">
    <source>
        <dbReference type="ARBA" id="ARBA00023170"/>
    </source>
</evidence>
<reference evidence="15" key="2">
    <citation type="submission" date="2025-08" db="UniProtKB">
        <authorList>
            <consortium name="Ensembl"/>
        </authorList>
    </citation>
    <scope>IDENTIFICATION</scope>
</reference>
<dbReference type="FunCoup" id="A0A671Y0S7">
    <property type="interactions" value="1"/>
</dbReference>
<evidence type="ECO:0000256" key="13">
    <source>
        <dbReference type="SAM" id="Phobius"/>
    </source>
</evidence>
<dbReference type="PROSITE" id="PS50262">
    <property type="entry name" value="G_PROTEIN_RECEP_F1_2"/>
    <property type="match status" value="1"/>
</dbReference>
<feature type="transmembrane region" description="Helical" evidence="13">
    <location>
        <begin position="236"/>
        <end position="259"/>
    </location>
</feature>
<dbReference type="SMART" id="SM01381">
    <property type="entry name" value="7TM_GPCR_Srsx"/>
    <property type="match status" value="1"/>
</dbReference>
<evidence type="ECO:0000256" key="12">
    <source>
        <dbReference type="ARBA" id="ARBA00023224"/>
    </source>
</evidence>
<keyword evidence="12" id="KW-0807">Transducer</keyword>
<dbReference type="GO" id="GO:0004930">
    <property type="term" value="F:G protein-coupled receptor activity"/>
    <property type="evidence" value="ECO:0007669"/>
    <property type="project" value="UniProtKB-KW"/>
</dbReference>
<evidence type="ECO:0000313" key="16">
    <source>
        <dbReference type="Proteomes" id="UP000472265"/>
    </source>
</evidence>
<sequence>MPSLNASIDLTAFVLGGFELTQRKFVVGVTILITFIVAVLANMVNIVVIVYDEKLHKPMFLLICNLAVVDILCITSVSPTMIGTLLAGVNTISYAPCIIAMFTHHVGGVMEMFALAVMAFDRLIAVSCPFQYNSYLTNVRIILLVLMLWIAACCFVAVMPATVLPLPHCHTKLIYSFCDYAAILRTTCADLDYYFNMITVISSFLLFFTFSLIALSYCFIVYCVKLSSSEEKRKMGSTCLSHLIVVVCFYLPIFMRIVLTRMGVPLTAEQRHGLSVWYYVGPPSVNPFVYSLRTNEIRQRVWNIFKRKSKVIITADKI</sequence>
<evidence type="ECO:0000256" key="6">
    <source>
        <dbReference type="ARBA" id="ARBA00022989"/>
    </source>
</evidence>
<dbReference type="Ensembl" id="ENSSAUT00010059957.1">
    <property type="protein sequence ID" value="ENSSAUP00010057098.1"/>
    <property type="gene ID" value="ENSSAUG00010023377.1"/>
</dbReference>
<keyword evidence="9" id="KW-1015">Disulfide bond</keyword>
<dbReference type="Gene3D" id="1.20.1070.10">
    <property type="entry name" value="Rhodopsin 7-helix transmembrane proteins"/>
    <property type="match status" value="1"/>
</dbReference>
<keyword evidence="5" id="KW-0552">Olfaction</keyword>
<reference evidence="15" key="1">
    <citation type="submission" date="2021-04" db="EMBL/GenBank/DDBJ databases">
        <authorList>
            <consortium name="Wellcome Sanger Institute Data Sharing"/>
        </authorList>
    </citation>
    <scope>NUCLEOTIDE SEQUENCE [LARGE SCALE GENOMIC DNA]</scope>
</reference>
<dbReference type="GO" id="GO:0004984">
    <property type="term" value="F:olfactory receptor activity"/>
    <property type="evidence" value="ECO:0007669"/>
    <property type="project" value="InterPro"/>
</dbReference>
<keyword evidence="2" id="KW-1003">Cell membrane</keyword>
<keyword evidence="3" id="KW-0716">Sensory transduction</keyword>
<evidence type="ECO:0000256" key="9">
    <source>
        <dbReference type="ARBA" id="ARBA00023157"/>
    </source>
</evidence>
<proteinExistence type="predicted"/>
<keyword evidence="7" id="KW-0297">G-protein coupled receptor</keyword>
<keyword evidence="11" id="KW-0325">Glycoprotein</keyword>
<dbReference type="GO" id="GO:0005549">
    <property type="term" value="F:odorant binding"/>
    <property type="evidence" value="ECO:0007669"/>
    <property type="project" value="TreeGrafter"/>
</dbReference>
<dbReference type="InterPro" id="IPR000725">
    <property type="entry name" value="Olfact_rcpt"/>
</dbReference>
<dbReference type="PRINTS" id="PR00237">
    <property type="entry name" value="GPCRRHODOPSN"/>
</dbReference>
<protein>
    <submittedName>
        <fullName evidence="15">Olfactory receptor 13G1-like</fullName>
    </submittedName>
</protein>
<evidence type="ECO:0000256" key="7">
    <source>
        <dbReference type="ARBA" id="ARBA00023040"/>
    </source>
</evidence>
<keyword evidence="4 13" id="KW-0812">Transmembrane</keyword>
<evidence type="ECO:0000256" key="4">
    <source>
        <dbReference type="ARBA" id="ARBA00022692"/>
    </source>
</evidence>
<dbReference type="InterPro" id="IPR052921">
    <property type="entry name" value="GPCR1_Superfamily_Member"/>
</dbReference>
<dbReference type="InterPro" id="IPR000276">
    <property type="entry name" value="GPCR_Rhodpsn"/>
</dbReference>
<evidence type="ECO:0000256" key="11">
    <source>
        <dbReference type="ARBA" id="ARBA00023180"/>
    </source>
</evidence>
<dbReference type="SUPFAM" id="SSF81321">
    <property type="entry name" value="Family A G protein-coupled receptor-like"/>
    <property type="match status" value="1"/>
</dbReference>
<dbReference type="GeneTree" id="ENSGT00940000161369"/>
<evidence type="ECO:0000313" key="15">
    <source>
        <dbReference type="Ensembl" id="ENSSAUP00010057098.1"/>
    </source>
</evidence>
<feature type="domain" description="G-protein coupled receptors family 1 profile" evidence="14">
    <location>
        <begin position="41"/>
        <end position="290"/>
    </location>
</feature>
<reference evidence="15" key="3">
    <citation type="submission" date="2025-09" db="UniProtKB">
        <authorList>
            <consortium name="Ensembl"/>
        </authorList>
    </citation>
    <scope>IDENTIFICATION</scope>
</reference>
<dbReference type="Proteomes" id="UP000472265">
    <property type="component" value="Chromosome 2"/>
</dbReference>
<dbReference type="Pfam" id="PF13853">
    <property type="entry name" value="7tm_4"/>
    <property type="match status" value="1"/>
</dbReference>
<organism evidence="15 16">
    <name type="scientific">Sparus aurata</name>
    <name type="common">Gilthead sea bream</name>
    <dbReference type="NCBI Taxonomy" id="8175"/>
    <lineage>
        <taxon>Eukaryota</taxon>
        <taxon>Metazoa</taxon>
        <taxon>Chordata</taxon>
        <taxon>Craniata</taxon>
        <taxon>Vertebrata</taxon>
        <taxon>Euteleostomi</taxon>
        <taxon>Actinopterygii</taxon>
        <taxon>Neopterygii</taxon>
        <taxon>Teleostei</taxon>
        <taxon>Neoteleostei</taxon>
        <taxon>Acanthomorphata</taxon>
        <taxon>Eupercaria</taxon>
        <taxon>Spariformes</taxon>
        <taxon>Sparidae</taxon>
        <taxon>Sparus</taxon>
    </lineage>
</organism>
<evidence type="ECO:0000256" key="5">
    <source>
        <dbReference type="ARBA" id="ARBA00022725"/>
    </source>
</evidence>
<evidence type="ECO:0000256" key="8">
    <source>
        <dbReference type="ARBA" id="ARBA00023136"/>
    </source>
</evidence>
<evidence type="ECO:0000256" key="1">
    <source>
        <dbReference type="ARBA" id="ARBA00004651"/>
    </source>
</evidence>
<dbReference type="PANTHER" id="PTHR26451:SF876">
    <property type="entry name" value="OLFACTORY RECEPTOR 10K2"/>
    <property type="match status" value="1"/>
</dbReference>
<keyword evidence="8 13" id="KW-0472">Membrane</keyword>
<keyword evidence="10" id="KW-0675">Receptor</keyword>
<comment type="subcellular location">
    <subcellularLocation>
        <location evidence="1">Cell membrane</location>
        <topology evidence="1">Multi-pass membrane protein</topology>
    </subcellularLocation>
</comment>
<dbReference type="FunFam" id="1.20.1070.10:FF:000024">
    <property type="entry name" value="Olfactory receptor"/>
    <property type="match status" value="1"/>
</dbReference>
<evidence type="ECO:0000256" key="2">
    <source>
        <dbReference type="ARBA" id="ARBA00022475"/>
    </source>
</evidence>
<dbReference type="InterPro" id="IPR017452">
    <property type="entry name" value="GPCR_Rhodpsn_7TM"/>
</dbReference>
<evidence type="ECO:0000256" key="3">
    <source>
        <dbReference type="ARBA" id="ARBA00022606"/>
    </source>
</evidence>
<feature type="transmembrane region" description="Helical" evidence="13">
    <location>
        <begin position="200"/>
        <end position="224"/>
    </location>
</feature>
<dbReference type="PRINTS" id="PR00245">
    <property type="entry name" value="OLFACTORYR"/>
</dbReference>
<feature type="transmembrane region" description="Helical" evidence="13">
    <location>
        <begin position="60"/>
        <end position="87"/>
    </location>
</feature>
<gene>
    <name evidence="15" type="primary">LOC115571439</name>
</gene>
<feature type="transmembrane region" description="Helical" evidence="13">
    <location>
        <begin position="25"/>
        <end position="48"/>
    </location>
</feature>
<name>A0A671Y0S7_SPAAU</name>
<dbReference type="PANTHER" id="PTHR26451">
    <property type="entry name" value="G_PROTEIN_RECEP_F1_2 DOMAIN-CONTAINING PROTEIN"/>
    <property type="match status" value="1"/>
</dbReference>
<evidence type="ECO:0000259" key="14">
    <source>
        <dbReference type="PROSITE" id="PS50262"/>
    </source>
</evidence>
<keyword evidence="16" id="KW-1185">Reference proteome</keyword>
<keyword evidence="6 13" id="KW-1133">Transmembrane helix</keyword>
<dbReference type="OMA" id="CYYGPTF"/>
<feature type="transmembrane region" description="Helical" evidence="13">
    <location>
        <begin position="141"/>
        <end position="163"/>
    </location>
</feature>